<comment type="caution">
    <text evidence="1">The sequence shown here is derived from an EMBL/GenBank/DDBJ whole genome shotgun (WGS) entry which is preliminary data.</text>
</comment>
<gene>
    <name evidence="1" type="ORF">ACFPP6_01945</name>
</gene>
<reference evidence="2" key="1">
    <citation type="journal article" date="2019" name="Int. J. Syst. Evol. Microbiol.">
        <title>The Global Catalogue of Microorganisms (GCM) 10K type strain sequencing project: providing services to taxonomists for standard genome sequencing and annotation.</title>
        <authorList>
            <consortium name="The Broad Institute Genomics Platform"/>
            <consortium name="The Broad Institute Genome Sequencing Center for Infectious Disease"/>
            <person name="Wu L."/>
            <person name="Ma J."/>
        </authorList>
    </citation>
    <scope>NUCLEOTIDE SEQUENCE [LARGE SCALE GENOMIC DNA]</scope>
    <source>
        <strain evidence="2">CGMCC 4.1641</strain>
    </source>
</reference>
<organism evidence="1 2">
    <name type="scientific">Streptomyces aureoversilis</name>
    <dbReference type="NCBI Taxonomy" id="67277"/>
    <lineage>
        <taxon>Bacteria</taxon>
        <taxon>Bacillati</taxon>
        <taxon>Actinomycetota</taxon>
        <taxon>Actinomycetes</taxon>
        <taxon>Kitasatosporales</taxon>
        <taxon>Streptomycetaceae</taxon>
        <taxon>Streptomyces</taxon>
    </lineage>
</organism>
<proteinExistence type="predicted"/>
<evidence type="ECO:0000313" key="2">
    <source>
        <dbReference type="Proteomes" id="UP001596222"/>
    </source>
</evidence>
<dbReference type="Proteomes" id="UP001596222">
    <property type="component" value="Unassembled WGS sequence"/>
</dbReference>
<name>A0ABV9ZSN1_9ACTN</name>
<dbReference type="RefSeq" id="WP_382036309.1">
    <property type="nucleotide sequence ID" value="NZ_JBHSKJ010000001.1"/>
</dbReference>
<accession>A0ABV9ZSN1</accession>
<dbReference type="EMBL" id="JBHSKJ010000001">
    <property type="protein sequence ID" value="MFC5143465.1"/>
    <property type="molecule type" value="Genomic_DNA"/>
</dbReference>
<protein>
    <submittedName>
        <fullName evidence="1">Uncharacterized protein</fullName>
    </submittedName>
</protein>
<sequence>MYQQQTENVYCSYGPKNLADAGRDRIVGETGVSRDGPGEHPAWGLESERLGKDPTGQLQPGQLGLSEVSGDELREAHALHPIADQVTGDRYADMSSVSR</sequence>
<keyword evidence="2" id="KW-1185">Reference proteome</keyword>
<evidence type="ECO:0000313" key="1">
    <source>
        <dbReference type="EMBL" id="MFC5143465.1"/>
    </source>
</evidence>